<sequence length="120" mass="13914">MAKGQHQRQRPTPAAQPDTESRDNEVRDRPARAHHLPQCYRNNDATEFIAIDQELGVDADDEDREKQEHHQPQPTAICTAASDPFSTIDSSRGQSRRNVAHDTRYFFRKEETQYYCNICK</sequence>
<accession>A0A0D0A2F0</accession>
<organism evidence="2 3">
    <name type="scientific">Pisolithus microcarpus 441</name>
    <dbReference type="NCBI Taxonomy" id="765257"/>
    <lineage>
        <taxon>Eukaryota</taxon>
        <taxon>Fungi</taxon>
        <taxon>Dikarya</taxon>
        <taxon>Basidiomycota</taxon>
        <taxon>Agaricomycotina</taxon>
        <taxon>Agaricomycetes</taxon>
        <taxon>Agaricomycetidae</taxon>
        <taxon>Boletales</taxon>
        <taxon>Sclerodermatineae</taxon>
        <taxon>Pisolithaceae</taxon>
        <taxon>Pisolithus</taxon>
    </lineage>
</organism>
<evidence type="ECO:0000313" key="3">
    <source>
        <dbReference type="Proteomes" id="UP000054018"/>
    </source>
</evidence>
<keyword evidence="3" id="KW-1185">Reference proteome</keyword>
<proteinExistence type="predicted"/>
<feature type="compositionally biased region" description="Polar residues" evidence="1">
    <location>
        <begin position="84"/>
        <end position="97"/>
    </location>
</feature>
<reference evidence="3" key="2">
    <citation type="submission" date="2015-01" db="EMBL/GenBank/DDBJ databases">
        <title>Evolutionary Origins and Diversification of the Mycorrhizal Mutualists.</title>
        <authorList>
            <consortium name="DOE Joint Genome Institute"/>
            <consortium name="Mycorrhizal Genomics Consortium"/>
            <person name="Kohler A."/>
            <person name="Kuo A."/>
            <person name="Nagy L.G."/>
            <person name="Floudas D."/>
            <person name="Copeland A."/>
            <person name="Barry K.W."/>
            <person name="Cichocki N."/>
            <person name="Veneault-Fourrey C."/>
            <person name="LaButti K."/>
            <person name="Lindquist E.A."/>
            <person name="Lipzen A."/>
            <person name="Lundell T."/>
            <person name="Morin E."/>
            <person name="Murat C."/>
            <person name="Riley R."/>
            <person name="Ohm R."/>
            <person name="Sun H."/>
            <person name="Tunlid A."/>
            <person name="Henrissat B."/>
            <person name="Grigoriev I.V."/>
            <person name="Hibbett D.S."/>
            <person name="Martin F."/>
        </authorList>
    </citation>
    <scope>NUCLEOTIDE SEQUENCE [LARGE SCALE GENOMIC DNA]</scope>
    <source>
        <strain evidence="3">441</strain>
    </source>
</reference>
<evidence type="ECO:0000256" key="1">
    <source>
        <dbReference type="SAM" id="MobiDB-lite"/>
    </source>
</evidence>
<gene>
    <name evidence="2" type="ORF">PISMIDRAFT_9171</name>
</gene>
<dbReference type="EMBL" id="KN833703">
    <property type="protein sequence ID" value="KIK26253.1"/>
    <property type="molecule type" value="Genomic_DNA"/>
</dbReference>
<dbReference type="HOGENOM" id="CLU_2050550_0_0_1"/>
<feature type="compositionally biased region" description="Basic and acidic residues" evidence="1">
    <location>
        <begin position="19"/>
        <end position="31"/>
    </location>
</feature>
<feature type="region of interest" description="Disordered" evidence="1">
    <location>
        <begin position="57"/>
        <end position="97"/>
    </location>
</feature>
<evidence type="ECO:0000313" key="2">
    <source>
        <dbReference type="EMBL" id="KIK26253.1"/>
    </source>
</evidence>
<protein>
    <submittedName>
        <fullName evidence="2">Uncharacterized protein</fullName>
    </submittedName>
</protein>
<dbReference type="Proteomes" id="UP000054018">
    <property type="component" value="Unassembled WGS sequence"/>
</dbReference>
<dbReference type="AlphaFoldDB" id="A0A0D0A2F0"/>
<name>A0A0D0A2F0_9AGAM</name>
<feature type="region of interest" description="Disordered" evidence="1">
    <location>
        <begin position="1"/>
        <end position="36"/>
    </location>
</feature>
<reference evidence="2 3" key="1">
    <citation type="submission" date="2014-04" db="EMBL/GenBank/DDBJ databases">
        <authorList>
            <consortium name="DOE Joint Genome Institute"/>
            <person name="Kuo A."/>
            <person name="Kohler A."/>
            <person name="Costa M.D."/>
            <person name="Nagy L.G."/>
            <person name="Floudas D."/>
            <person name="Copeland A."/>
            <person name="Barry K.W."/>
            <person name="Cichocki N."/>
            <person name="Veneault-Fourrey C."/>
            <person name="LaButti K."/>
            <person name="Lindquist E.A."/>
            <person name="Lipzen A."/>
            <person name="Lundell T."/>
            <person name="Morin E."/>
            <person name="Murat C."/>
            <person name="Sun H."/>
            <person name="Tunlid A."/>
            <person name="Henrissat B."/>
            <person name="Grigoriev I.V."/>
            <person name="Hibbett D.S."/>
            <person name="Martin F."/>
            <person name="Nordberg H.P."/>
            <person name="Cantor M.N."/>
            <person name="Hua S.X."/>
        </authorList>
    </citation>
    <scope>NUCLEOTIDE SEQUENCE [LARGE SCALE GENOMIC DNA]</scope>
    <source>
        <strain evidence="2 3">441</strain>
    </source>
</reference>